<dbReference type="InterPro" id="IPR004657">
    <property type="entry name" value="MenA"/>
</dbReference>
<dbReference type="Pfam" id="PF01040">
    <property type="entry name" value="UbiA"/>
    <property type="match status" value="1"/>
</dbReference>
<keyword evidence="5 8" id="KW-0812">Transmembrane</keyword>
<comment type="function">
    <text evidence="8">Conversion of 1,4-dihydroxy-2-naphthoate (DHNA) to demethylmenaquinone (DMK).</text>
</comment>
<dbReference type="PATRIC" id="fig|1681.23.peg.154"/>
<accession>A0A0E2Z9P9</accession>
<evidence type="ECO:0000313" key="10">
    <source>
        <dbReference type="Proteomes" id="UP000070092"/>
    </source>
</evidence>
<name>A0A0E2Z9P9_BIFBI</name>
<evidence type="ECO:0000256" key="1">
    <source>
        <dbReference type="ARBA" id="ARBA00004141"/>
    </source>
</evidence>
<dbReference type="GO" id="GO:0009234">
    <property type="term" value="P:menaquinone biosynthetic process"/>
    <property type="evidence" value="ECO:0007669"/>
    <property type="project" value="UniProtKB-UniRule"/>
</dbReference>
<evidence type="ECO:0000256" key="8">
    <source>
        <dbReference type="HAMAP-Rule" id="MF_01937"/>
    </source>
</evidence>
<dbReference type="Gene3D" id="1.20.120.1780">
    <property type="entry name" value="UbiA prenyltransferase"/>
    <property type="match status" value="1"/>
</dbReference>
<dbReference type="EMBL" id="LRPO01000032">
    <property type="protein sequence ID" value="KWZ81357.1"/>
    <property type="molecule type" value="Genomic_DNA"/>
</dbReference>
<keyword evidence="3 8" id="KW-1003">Cell membrane</keyword>
<organism evidence="9 10">
    <name type="scientific">Bifidobacterium bifidum</name>
    <dbReference type="NCBI Taxonomy" id="1681"/>
    <lineage>
        <taxon>Bacteria</taxon>
        <taxon>Bacillati</taxon>
        <taxon>Actinomycetota</taxon>
        <taxon>Actinomycetes</taxon>
        <taxon>Bifidobacteriales</taxon>
        <taxon>Bifidobacteriaceae</taxon>
        <taxon>Bifidobacterium</taxon>
    </lineage>
</organism>
<dbReference type="Gene3D" id="1.10.357.140">
    <property type="entry name" value="UbiA prenyltransferase"/>
    <property type="match status" value="1"/>
</dbReference>
<evidence type="ECO:0000256" key="5">
    <source>
        <dbReference type="ARBA" id="ARBA00022692"/>
    </source>
</evidence>
<dbReference type="EC" id="2.5.1.74" evidence="8"/>
<dbReference type="InterPro" id="IPR044878">
    <property type="entry name" value="UbiA_sf"/>
</dbReference>
<keyword evidence="7 8" id="KW-0472">Membrane</keyword>
<dbReference type="PANTHER" id="PTHR13929:SF0">
    <property type="entry name" value="UBIA PRENYLTRANSFERASE DOMAIN-CONTAINING PROTEIN 1"/>
    <property type="match status" value="1"/>
</dbReference>
<comment type="pathway">
    <text evidence="8">Quinol/quinone metabolism; menaquinone biosynthesis; menaquinol from 1,4-dihydroxy-2-naphthoate: step 1/2.</text>
</comment>
<dbReference type="AlphaFoldDB" id="A0A0E2Z9P9"/>
<dbReference type="RefSeq" id="WP_003814664.1">
    <property type="nucleotide sequence ID" value="NZ_AP024712.1"/>
</dbReference>
<evidence type="ECO:0000313" key="9">
    <source>
        <dbReference type="EMBL" id="KWZ81357.1"/>
    </source>
</evidence>
<comment type="similarity">
    <text evidence="8">Belongs to the MenA family. Type 1 subfamily.</text>
</comment>
<dbReference type="GO" id="GO:0046428">
    <property type="term" value="F:1,4-dihydroxy-2-naphthoate polyprenyltransferase activity"/>
    <property type="evidence" value="ECO:0007669"/>
    <property type="project" value="UniProtKB-UniRule"/>
</dbReference>
<evidence type="ECO:0000256" key="6">
    <source>
        <dbReference type="ARBA" id="ARBA00022989"/>
    </source>
</evidence>
<proteinExistence type="inferred from homology"/>
<comment type="caution">
    <text evidence="9">The sequence shown here is derived from an EMBL/GenBank/DDBJ whole genome shotgun (WGS) entry which is preliminary data.</text>
</comment>
<comment type="catalytic activity">
    <reaction evidence="8">
        <text>an all-trans-polyprenyl diphosphate + 1,4-dihydroxy-2-naphthoate + H(+) = a 2-demethylmenaquinol + CO2 + diphosphate</text>
        <dbReference type="Rhea" id="RHEA:26478"/>
        <dbReference type="Rhea" id="RHEA-COMP:9563"/>
        <dbReference type="Rhea" id="RHEA-COMP:9564"/>
        <dbReference type="ChEBI" id="CHEBI:11173"/>
        <dbReference type="ChEBI" id="CHEBI:15378"/>
        <dbReference type="ChEBI" id="CHEBI:16526"/>
        <dbReference type="ChEBI" id="CHEBI:33019"/>
        <dbReference type="ChEBI" id="CHEBI:55437"/>
        <dbReference type="ChEBI" id="CHEBI:58914"/>
        <dbReference type="EC" id="2.5.1.74"/>
    </reaction>
</comment>
<evidence type="ECO:0000256" key="4">
    <source>
        <dbReference type="ARBA" id="ARBA00022679"/>
    </source>
</evidence>
<protein>
    <recommendedName>
        <fullName evidence="8">1,4-dihydroxy-2-naphthoate octaprenyltransferase</fullName>
        <shortName evidence="8">DHNA-octaprenyltransferase</shortName>
        <ecNumber evidence="8">2.5.1.74</ecNumber>
    </recommendedName>
</protein>
<reference evidence="9 10" key="1">
    <citation type="submission" date="2016-01" db="EMBL/GenBank/DDBJ databases">
        <authorList>
            <person name="Oliw E.H."/>
        </authorList>
    </citation>
    <scope>NUCLEOTIDE SEQUENCE [LARGE SCALE GENOMIC DNA]</scope>
    <source>
        <strain evidence="9 10">MJR8628B</strain>
    </source>
</reference>
<dbReference type="GO" id="GO:0042371">
    <property type="term" value="P:vitamin K biosynthetic process"/>
    <property type="evidence" value="ECO:0007669"/>
    <property type="project" value="TreeGrafter"/>
</dbReference>
<sequence>MTVKLWISGARPKTLTTSLSSVAVGACCAYPVIVGDLNCAQTRSDTSQCAAVTADAQAMMSRFWLVTLLCVCVGVLLQIAVNYANDYSDGIRGVDEGRGGSEKKTKKPMRLTASGLVPAKHVLVAAVVSALLACVCGLVAVVLSQAWWLLLVGVLCLLAGWFYTGGKHPYGYAGFGELSVFLFFGLAAVLGTQYALSGSVSVLGVLCAVVAGLLSCQILMVNNLRDINEDRRHGKRTLAVRMGERGARVMLGVCCVVAWAIGVWVVMLLWTPWGGILMLSGIGVPWRMVTSTGRKEFRKALSDACFQPPFFAVILLISLMV</sequence>
<dbReference type="HAMAP" id="MF_01937">
    <property type="entry name" value="MenA_1"/>
    <property type="match status" value="1"/>
</dbReference>
<dbReference type="Proteomes" id="UP000070092">
    <property type="component" value="Unassembled WGS sequence"/>
</dbReference>
<keyword evidence="6 8" id="KW-1133">Transmembrane helix</keyword>
<dbReference type="InterPro" id="IPR000537">
    <property type="entry name" value="UbiA_prenyltransferase"/>
</dbReference>
<dbReference type="PROSITE" id="PS51257">
    <property type="entry name" value="PROKAR_LIPOPROTEIN"/>
    <property type="match status" value="1"/>
</dbReference>
<evidence type="ECO:0000256" key="3">
    <source>
        <dbReference type="ARBA" id="ARBA00022475"/>
    </source>
</evidence>
<dbReference type="InterPro" id="IPR026046">
    <property type="entry name" value="UBIAD1"/>
</dbReference>
<keyword evidence="2 8" id="KW-0474">Menaquinone biosynthesis</keyword>
<dbReference type="CDD" id="cd13962">
    <property type="entry name" value="PT_UbiA_UBIAD1"/>
    <property type="match status" value="1"/>
</dbReference>
<dbReference type="GO" id="GO:0005886">
    <property type="term" value="C:plasma membrane"/>
    <property type="evidence" value="ECO:0007669"/>
    <property type="project" value="UniProtKB-SubCell"/>
</dbReference>
<dbReference type="PIRSF" id="PIRSF005355">
    <property type="entry name" value="UBIAD1"/>
    <property type="match status" value="1"/>
</dbReference>
<evidence type="ECO:0000256" key="7">
    <source>
        <dbReference type="ARBA" id="ARBA00023136"/>
    </source>
</evidence>
<dbReference type="PANTHER" id="PTHR13929">
    <property type="entry name" value="1,4-DIHYDROXY-2-NAPHTHOATE OCTAPRENYLTRANSFERASE"/>
    <property type="match status" value="1"/>
</dbReference>
<evidence type="ECO:0000256" key="2">
    <source>
        <dbReference type="ARBA" id="ARBA00022428"/>
    </source>
</evidence>
<comment type="subcellular location">
    <subcellularLocation>
        <location evidence="8">Cell membrane</location>
        <topology evidence="8">Multi-pass membrane protein</topology>
    </subcellularLocation>
    <subcellularLocation>
        <location evidence="1">Membrane</location>
        <topology evidence="1">Multi-pass membrane protein</topology>
    </subcellularLocation>
</comment>
<dbReference type="NCBIfam" id="TIGR00751">
    <property type="entry name" value="menA"/>
    <property type="match status" value="1"/>
</dbReference>
<gene>
    <name evidence="8" type="primary">menA</name>
    <name evidence="9" type="ORF">HMPREF3196_01100</name>
</gene>
<dbReference type="UniPathway" id="UPA00079">
    <property type="reaction ID" value="UER00168"/>
</dbReference>
<keyword evidence="4 8" id="KW-0808">Transferase</keyword>